<keyword evidence="3" id="KW-1185">Reference proteome</keyword>
<comment type="caution">
    <text evidence="2">The sequence shown here is derived from an EMBL/GenBank/DDBJ whole genome shotgun (WGS) entry which is preliminary data.</text>
</comment>
<keyword evidence="1" id="KW-0472">Membrane</keyword>
<gene>
    <name evidence="2" type="ORF">EJ04DRAFT_196341</name>
</gene>
<dbReference type="EMBL" id="ML996495">
    <property type="protein sequence ID" value="KAF2726440.1"/>
    <property type="molecule type" value="Genomic_DNA"/>
</dbReference>
<name>A0A9P4QHL8_9PLEO</name>
<accession>A0A9P4QHL8</accession>
<organism evidence="2 3">
    <name type="scientific">Polyplosphaeria fusca</name>
    <dbReference type="NCBI Taxonomy" id="682080"/>
    <lineage>
        <taxon>Eukaryota</taxon>
        <taxon>Fungi</taxon>
        <taxon>Dikarya</taxon>
        <taxon>Ascomycota</taxon>
        <taxon>Pezizomycotina</taxon>
        <taxon>Dothideomycetes</taxon>
        <taxon>Pleosporomycetidae</taxon>
        <taxon>Pleosporales</taxon>
        <taxon>Tetraplosphaeriaceae</taxon>
        <taxon>Polyplosphaeria</taxon>
    </lineage>
</organism>
<dbReference type="AlphaFoldDB" id="A0A9P4QHL8"/>
<reference evidence="2" key="1">
    <citation type="journal article" date="2020" name="Stud. Mycol.">
        <title>101 Dothideomycetes genomes: a test case for predicting lifestyles and emergence of pathogens.</title>
        <authorList>
            <person name="Haridas S."/>
            <person name="Albert R."/>
            <person name="Binder M."/>
            <person name="Bloem J."/>
            <person name="Labutti K."/>
            <person name="Salamov A."/>
            <person name="Andreopoulos B."/>
            <person name="Baker S."/>
            <person name="Barry K."/>
            <person name="Bills G."/>
            <person name="Bluhm B."/>
            <person name="Cannon C."/>
            <person name="Castanera R."/>
            <person name="Culley D."/>
            <person name="Daum C."/>
            <person name="Ezra D."/>
            <person name="Gonzalez J."/>
            <person name="Henrissat B."/>
            <person name="Kuo A."/>
            <person name="Liang C."/>
            <person name="Lipzen A."/>
            <person name="Lutzoni F."/>
            <person name="Magnuson J."/>
            <person name="Mondo S."/>
            <person name="Nolan M."/>
            <person name="Ohm R."/>
            <person name="Pangilinan J."/>
            <person name="Park H.-J."/>
            <person name="Ramirez L."/>
            <person name="Alfaro M."/>
            <person name="Sun H."/>
            <person name="Tritt A."/>
            <person name="Yoshinaga Y."/>
            <person name="Zwiers L.-H."/>
            <person name="Turgeon B."/>
            <person name="Goodwin S."/>
            <person name="Spatafora J."/>
            <person name="Crous P."/>
            <person name="Grigoriev I."/>
        </authorList>
    </citation>
    <scope>NUCLEOTIDE SEQUENCE</scope>
    <source>
        <strain evidence="2">CBS 125425</strain>
    </source>
</reference>
<evidence type="ECO:0008006" key="4">
    <source>
        <dbReference type="Google" id="ProtNLM"/>
    </source>
</evidence>
<keyword evidence="1" id="KW-0812">Transmembrane</keyword>
<sequence>MGSKGSAPAVAAVRFQPRFPLPAVEPSACTIPFAIFLASLAIFLAFFSAFAASFTACSDRAFSSSSHVVTFDFPSIADLAAQRGLLSSFILARNLFWSWRRAFLARSVWAAFETFY</sequence>
<keyword evidence="1" id="KW-1133">Transmembrane helix</keyword>
<evidence type="ECO:0000313" key="2">
    <source>
        <dbReference type="EMBL" id="KAF2726440.1"/>
    </source>
</evidence>
<feature type="transmembrane region" description="Helical" evidence="1">
    <location>
        <begin position="31"/>
        <end position="57"/>
    </location>
</feature>
<protein>
    <recommendedName>
        <fullName evidence="4">Transmembrane protein</fullName>
    </recommendedName>
</protein>
<proteinExistence type="predicted"/>
<evidence type="ECO:0000313" key="3">
    <source>
        <dbReference type="Proteomes" id="UP000799444"/>
    </source>
</evidence>
<dbReference type="Proteomes" id="UP000799444">
    <property type="component" value="Unassembled WGS sequence"/>
</dbReference>
<evidence type="ECO:0000256" key="1">
    <source>
        <dbReference type="SAM" id="Phobius"/>
    </source>
</evidence>